<dbReference type="InterPro" id="IPR010713">
    <property type="entry name" value="XET_C"/>
</dbReference>
<dbReference type="FunFam" id="2.60.120.200:FF:000025">
    <property type="entry name" value="Xyloglucan endotransglucosylase/hydrolase"/>
    <property type="match status" value="1"/>
</dbReference>
<dbReference type="GO" id="GO:0010411">
    <property type="term" value="P:xyloglucan metabolic process"/>
    <property type="evidence" value="ECO:0007669"/>
    <property type="project" value="InterPro"/>
</dbReference>
<keyword evidence="4 5" id="KW-0326">Glycosidase</keyword>
<dbReference type="Gene3D" id="2.60.120.200">
    <property type="match status" value="1"/>
</dbReference>
<dbReference type="InterPro" id="IPR000757">
    <property type="entry name" value="Beta-glucanase-like"/>
</dbReference>
<dbReference type="PANTHER" id="PTHR31062">
    <property type="entry name" value="XYLOGLUCAN ENDOTRANSGLUCOSYLASE/HYDROLASE PROTEIN 8-RELATED"/>
    <property type="match status" value="1"/>
</dbReference>
<keyword evidence="8" id="KW-1185">Reference proteome</keyword>
<protein>
    <recommendedName>
        <fullName evidence="5">Xyloglucan endotransglucosylase/hydrolase</fullName>
        <ecNumber evidence="5">2.4.1.207</ecNumber>
    </recommendedName>
</protein>
<dbReference type="OrthoDB" id="4781at2759"/>
<evidence type="ECO:0000313" key="8">
    <source>
        <dbReference type="Proteomes" id="UP001055439"/>
    </source>
</evidence>
<dbReference type="GO" id="GO:0004553">
    <property type="term" value="F:hydrolase activity, hydrolyzing O-glycosyl compounds"/>
    <property type="evidence" value="ECO:0007669"/>
    <property type="project" value="InterPro"/>
</dbReference>
<keyword evidence="5" id="KW-0961">Cell wall biogenesis/degradation</keyword>
<comment type="function">
    <text evidence="5">Catalyzes xyloglucan endohydrolysis (XEH) and/or endotransglycosylation (XET). Cleaves and religates xyloglucan polymers, an essential constituent of the primary cell wall, and thereby participates in cell wall construction of growing tissues.</text>
</comment>
<gene>
    <name evidence="7" type="ORF">MUK42_07896</name>
</gene>
<evidence type="ECO:0000256" key="5">
    <source>
        <dbReference type="RuleBase" id="RU361120"/>
    </source>
</evidence>
<dbReference type="Pfam" id="PF06955">
    <property type="entry name" value="XET_C"/>
    <property type="match status" value="1"/>
</dbReference>
<comment type="similarity">
    <text evidence="5">Belongs to the glycosyl hydrolase 16 family.</text>
</comment>
<comment type="PTM">
    <text evidence="5">Contains at least one intrachain disulfide bond essential for its enzymatic activity.</text>
</comment>
<dbReference type="GO" id="GO:0071555">
    <property type="term" value="P:cell wall organization"/>
    <property type="evidence" value="ECO:0007669"/>
    <property type="project" value="UniProtKB-KW"/>
</dbReference>
<keyword evidence="2 5" id="KW-0378">Hydrolase</keyword>
<evidence type="ECO:0000256" key="4">
    <source>
        <dbReference type="ARBA" id="ARBA00023295"/>
    </source>
</evidence>
<dbReference type="AlphaFoldDB" id="A0A9E7E8D3"/>
<reference evidence="7" key="1">
    <citation type="submission" date="2022-05" db="EMBL/GenBank/DDBJ databases">
        <title>The Musa troglodytarum L. genome provides insights into the mechanism of non-climacteric behaviour and enrichment of carotenoids.</title>
        <authorList>
            <person name="Wang J."/>
        </authorList>
    </citation>
    <scope>NUCLEOTIDE SEQUENCE</scope>
    <source>
        <tissue evidence="7">Leaf</tissue>
    </source>
</reference>
<keyword evidence="1 5" id="KW-0808">Transferase</keyword>
<organism evidence="7 8">
    <name type="scientific">Musa troglodytarum</name>
    <name type="common">fe'i banana</name>
    <dbReference type="NCBI Taxonomy" id="320322"/>
    <lineage>
        <taxon>Eukaryota</taxon>
        <taxon>Viridiplantae</taxon>
        <taxon>Streptophyta</taxon>
        <taxon>Embryophyta</taxon>
        <taxon>Tracheophyta</taxon>
        <taxon>Spermatophyta</taxon>
        <taxon>Magnoliopsida</taxon>
        <taxon>Liliopsida</taxon>
        <taxon>Zingiberales</taxon>
        <taxon>Musaceae</taxon>
        <taxon>Musa</taxon>
    </lineage>
</organism>
<dbReference type="SUPFAM" id="SSF49899">
    <property type="entry name" value="Concanavalin A-like lectins/glucanases"/>
    <property type="match status" value="1"/>
</dbReference>
<comment type="subcellular location">
    <subcellularLocation>
        <location evidence="5">Secreted</location>
        <location evidence="5">Cell wall</location>
    </subcellularLocation>
    <subcellularLocation>
        <location evidence="5">Secreted</location>
        <location evidence="5">Extracellular space</location>
        <location evidence="5">Apoplast</location>
    </subcellularLocation>
</comment>
<accession>A0A9E7E8D3</accession>
<dbReference type="InterPro" id="IPR013320">
    <property type="entry name" value="ConA-like_dom_sf"/>
</dbReference>
<keyword evidence="5" id="KW-0052">Apoplast</keyword>
<evidence type="ECO:0000256" key="1">
    <source>
        <dbReference type="ARBA" id="ARBA00022679"/>
    </source>
</evidence>
<name>A0A9E7E8D3_9LILI</name>
<dbReference type="GO" id="GO:0016762">
    <property type="term" value="F:xyloglucan:xyloglucosyl transferase activity"/>
    <property type="evidence" value="ECO:0007669"/>
    <property type="project" value="UniProtKB-EC"/>
</dbReference>
<evidence type="ECO:0000313" key="7">
    <source>
        <dbReference type="EMBL" id="URD72334.1"/>
    </source>
</evidence>
<dbReference type="EMBL" id="CP097502">
    <property type="protein sequence ID" value="URD72334.1"/>
    <property type="molecule type" value="Genomic_DNA"/>
</dbReference>
<evidence type="ECO:0000256" key="2">
    <source>
        <dbReference type="ARBA" id="ARBA00022801"/>
    </source>
</evidence>
<sequence>MVRMDSDMVRMDEEERCAFLRSAEGKRQEWGEARVMGQGGQTSMIGLEPRCMKMGGLRHKLTTPVLSSCSSLSQPPIIALLLVRAAASLLFISSVVPHLSRTSALIAMDLFLPCLLFVMLHWSNAQPSPGYFPSYRFRPLRGFYRGFNNLWGPEHQSVSGDQSSVTIWLDRNSGSGFKSIRPFRNGYFGASIKLQPGYTAGVITAFYLSNNQAHPGFHDEVDIEFLGTTPGKPYTLQTNVYVRGSGDGNIIGREMKFHLWFDPTAGFHNYGILWNPNEIIFFVDDVPIRQYPRKSAGTFPQRPMWLYGSIWDASSWATEDGKYRADYRYQPFVARFTRFIVRGCAPSAPPRCRPAPSSSYGAGLSRRQYAAMGWAQRHFMVYDYCRDPKRDHSLTPECRS</sequence>
<evidence type="ECO:0000256" key="3">
    <source>
        <dbReference type="ARBA" id="ARBA00023157"/>
    </source>
</evidence>
<dbReference type="Proteomes" id="UP001055439">
    <property type="component" value="Chromosome 1"/>
</dbReference>
<dbReference type="GO" id="GO:0048046">
    <property type="term" value="C:apoplast"/>
    <property type="evidence" value="ECO:0007669"/>
    <property type="project" value="UniProtKB-SubCell"/>
</dbReference>
<dbReference type="PROSITE" id="PS51762">
    <property type="entry name" value="GH16_2"/>
    <property type="match status" value="1"/>
</dbReference>
<dbReference type="EC" id="2.4.1.207" evidence="5"/>
<dbReference type="CDD" id="cd02176">
    <property type="entry name" value="GH16_XET"/>
    <property type="match status" value="1"/>
</dbReference>
<dbReference type="InterPro" id="IPR016455">
    <property type="entry name" value="XTH"/>
</dbReference>
<dbReference type="InterPro" id="IPR044791">
    <property type="entry name" value="Beta-glucanase/XTH"/>
</dbReference>
<dbReference type="GO" id="GO:0042546">
    <property type="term" value="P:cell wall biogenesis"/>
    <property type="evidence" value="ECO:0007669"/>
    <property type="project" value="InterPro"/>
</dbReference>
<proteinExistence type="inferred from homology"/>
<dbReference type="Pfam" id="PF00722">
    <property type="entry name" value="Glyco_hydro_16"/>
    <property type="match status" value="1"/>
</dbReference>
<keyword evidence="5" id="KW-0964">Secreted</keyword>
<feature type="domain" description="GH16" evidence="6">
    <location>
        <begin position="120"/>
        <end position="336"/>
    </location>
</feature>
<evidence type="ECO:0000259" key="6">
    <source>
        <dbReference type="PROSITE" id="PS51762"/>
    </source>
</evidence>
<keyword evidence="5" id="KW-0134">Cell wall</keyword>
<keyword evidence="3" id="KW-1015">Disulfide bond</keyword>